<name>A0ABT6EWI9_9SYNE</name>
<evidence type="ECO:0000256" key="1">
    <source>
        <dbReference type="SAM" id="MobiDB-lite"/>
    </source>
</evidence>
<evidence type="ECO:0000313" key="3">
    <source>
        <dbReference type="EMBL" id="MDG2990147.1"/>
    </source>
</evidence>
<dbReference type="RefSeq" id="WP_277866064.1">
    <property type="nucleotide sequence ID" value="NZ_JAKKUT010000002.1"/>
</dbReference>
<accession>A0ABT6EWI9</accession>
<reference evidence="3" key="1">
    <citation type="journal article" date="2022" name="Genome Biol. Evol.">
        <title>A New Gene Family Diagnostic for Intracellular Biomineralization of Amorphous Ca Carbonates by Cyanobacteria.</title>
        <authorList>
            <person name="Benzerara K."/>
            <person name="Duprat E."/>
            <person name="Bitard-Feildel T."/>
            <person name="Caumes G."/>
            <person name="Cassier-Chauvat C."/>
            <person name="Chauvat F."/>
            <person name="Dezi M."/>
            <person name="Diop S.I."/>
            <person name="Gaschignard G."/>
            <person name="Gorgen S."/>
            <person name="Gugger M."/>
            <person name="Lopez-Garcia P."/>
            <person name="Millet M."/>
            <person name="Skouri-Panet F."/>
            <person name="Moreira D."/>
            <person name="Callebaut I."/>
        </authorList>
    </citation>
    <scope>NUCLEOTIDE SEQUENCE</scope>
    <source>
        <strain evidence="3">G9</strain>
    </source>
</reference>
<evidence type="ECO:0000256" key="2">
    <source>
        <dbReference type="SAM" id="SignalP"/>
    </source>
</evidence>
<feature type="chain" id="PRO_5045683967" evidence="2">
    <location>
        <begin position="27"/>
        <end position="269"/>
    </location>
</feature>
<protein>
    <submittedName>
        <fullName evidence="3">Uncharacterized protein</fullName>
    </submittedName>
</protein>
<dbReference type="Proteomes" id="UP001154265">
    <property type="component" value="Unassembled WGS sequence"/>
</dbReference>
<organism evidence="3 4">
    <name type="scientific">Candidatus Synechococcus calcipolaris G9</name>
    <dbReference type="NCBI Taxonomy" id="1497997"/>
    <lineage>
        <taxon>Bacteria</taxon>
        <taxon>Bacillati</taxon>
        <taxon>Cyanobacteriota</taxon>
        <taxon>Cyanophyceae</taxon>
        <taxon>Synechococcales</taxon>
        <taxon>Synechococcaceae</taxon>
        <taxon>Synechococcus</taxon>
    </lineage>
</organism>
<keyword evidence="4" id="KW-1185">Reference proteome</keyword>
<dbReference type="EMBL" id="JAKKUT010000002">
    <property type="protein sequence ID" value="MDG2990147.1"/>
    <property type="molecule type" value="Genomic_DNA"/>
</dbReference>
<reference evidence="3" key="2">
    <citation type="submission" date="2022-01" db="EMBL/GenBank/DDBJ databases">
        <authorList>
            <person name="Zivanovic Y."/>
            <person name="Moreira D."/>
            <person name="Lopez-Garcia P."/>
        </authorList>
    </citation>
    <scope>NUCLEOTIDE SEQUENCE</scope>
    <source>
        <strain evidence="3">G9</strain>
    </source>
</reference>
<feature type="signal peptide" evidence="2">
    <location>
        <begin position="1"/>
        <end position="26"/>
    </location>
</feature>
<feature type="region of interest" description="Disordered" evidence="1">
    <location>
        <begin position="30"/>
        <end position="52"/>
    </location>
</feature>
<evidence type="ECO:0000313" key="4">
    <source>
        <dbReference type="Proteomes" id="UP001154265"/>
    </source>
</evidence>
<proteinExistence type="predicted"/>
<sequence>MNIKFLSPLLAIALAVSSFGNLPALASRTRGRSLSGERSLGNRVPNTTRSRPVNIDRSNINRSNINRSNVNQSNINRSNINRSNINQNINRNNIRNTNLSNDINVNRNNVNLRNRVTDVNPRTIQRPNNVNIDRSVNVNRWNRNNIIVNPRGVNRGNWWWNGSRAWYPAPNYWGGGFWGNLAIGVTSAAVAGAIAGSFSNANSNNSPVIVVNSPGGQLFSSYGLVQTDCDGPVVVIYGPSNSMICAEPTASVPAGLYVIDTETLSLIPI</sequence>
<gene>
    <name evidence="3" type="ORF">L3556_04235</name>
</gene>
<comment type="caution">
    <text evidence="3">The sequence shown here is derived from an EMBL/GenBank/DDBJ whole genome shotgun (WGS) entry which is preliminary data.</text>
</comment>
<keyword evidence="2" id="KW-0732">Signal</keyword>